<evidence type="ECO:0000313" key="4">
    <source>
        <dbReference type="EMBL" id="KAK9711426.1"/>
    </source>
</evidence>
<keyword evidence="2" id="KW-0479">Metal-binding</keyword>
<reference evidence="4 5" key="1">
    <citation type="journal article" date="2024" name="BMC Genomics">
        <title>De novo assembly and annotation of Popillia japonica's genome with initial clues to its potential as an invasive pest.</title>
        <authorList>
            <person name="Cucini C."/>
            <person name="Boschi S."/>
            <person name="Funari R."/>
            <person name="Cardaioli E."/>
            <person name="Iannotti N."/>
            <person name="Marturano G."/>
            <person name="Paoli F."/>
            <person name="Bruttini M."/>
            <person name="Carapelli A."/>
            <person name="Frati F."/>
            <person name="Nardi F."/>
        </authorList>
    </citation>
    <scope>NUCLEOTIDE SEQUENCE [LARGE SCALE GENOMIC DNA]</scope>
    <source>
        <strain evidence="4">DMR45628</strain>
    </source>
</reference>
<protein>
    <submittedName>
        <fullName evidence="4">DDE superfamily endonuclease</fullName>
    </submittedName>
</protein>
<evidence type="ECO:0000313" key="5">
    <source>
        <dbReference type="Proteomes" id="UP001458880"/>
    </source>
</evidence>
<gene>
    <name evidence="4" type="ORF">QE152_g25480</name>
</gene>
<keyword evidence="5" id="KW-1185">Reference proteome</keyword>
<accession>A0AAW1K0Z0</accession>
<dbReference type="Proteomes" id="UP001458880">
    <property type="component" value="Unassembled WGS sequence"/>
</dbReference>
<sequence>MKPWGQKSTKEEKIFNYRLSRARRIVENAFGILTNRFQVLQKDINLEVSKVQDVALACCVLHNYIKHKDGKTYLKGIEFEACCVLHNYIKHKDGKTYLKGIEFEDTETITFTQGE</sequence>
<keyword evidence="4" id="KW-0255">Endonuclease</keyword>
<proteinExistence type="predicted"/>
<name>A0AAW1K0Z0_POPJA</name>
<feature type="domain" description="DDE Tnp4" evidence="3">
    <location>
        <begin position="5"/>
        <end position="63"/>
    </location>
</feature>
<evidence type="ECO:0000256" key="1">
    <source>
        <dbReference type="ARBA" id="ARBA00001968"/>
    </source>
</evidence>
<evidence type="ECO:0000259" key="3">
    <source>
        <dbReference type="Pfam" id="PF13359"/>
    </source>
</evidence>
<dbReference type="EMBL" id="JASPKY010000280">
    <property type="protein sequence ID" value="KAK9711426.1"/>
    <property type="molecule type" value="Genomic_DNA"/>
</dbReference>
<comment type="caution">
    <text evidence="4">The sequence shown here is derived from an EMBL/GenBank/DDBJ whole genome shotgun (WGS) entry which is preliminary data.</text>
</comment>
<keyword evidence="4" id="KW-0540">Nuclease</keyword>
<dbReference type="GO" id="GO:0046872">
    <property type="term" value="F:metal ion binding"/>
    <property type="evidence" value="ECO:0007669"/>
    <property type="project" value="UniProtKB-KW"/>
</dbReference>
<dbReference type="GO" id="GO:0004519">
    <property type="term" value="F:endonuclease activity"/>
    <property type="evidence" value="ECO:0007669"/>
    <property type="project" value="UniProtKB-KW"/>
</dbReference>
<keyword evidence="4" id="KW-0378">Hydrolase</keyword>
<dbReference type="AlphaFoldDB" id="A0AAW1K0Z0"/>
<evidence type="ECO:0000256" key="2">
    <source>
        <dbReference type="ARBA" id="ARBA00022723"/>
    </source>
</evidence>
<dbReference type="InterPro" id="IPR027806">
    <property type="entry name" value="HARBI1_dom"/>
</dbReference>
<dbReference type="Pfam" id="PF13359">
    <property type="entry name" value="DDE_Tnp_4"/>
    <property type="match status" value="1"/>
</dbReference>
<organism evidence="4 5">
    <name type="scientific">Popillia japonica</name>
    <name type="common">Japanese beetle</name>
    <dbReference type="NCBI Taxonomy" id="7064"/>
    <lineage>
        <taxon>Eukaryota</taxon>
        <taxon>Metazoa</taxon>
        <taxon>Ecdysozoa</taxon>
        <taxon>Arthropoda</taxon>
        <taxon>Hexapoda</taxon>
        <taxon>Insecta</taxon>
        <taxon>Pterygota</taxon>
        <taxon>Neoptera</taxon>
        <taxon>Endopterygota</taxon>
        <taxon>Coleoptera</taxon>
        <taxon>Polyphaga</taxon>
        <taxon>Scarabaeiformia</taxon>
        <taxon>Scarabaeidae</taxon>
        <taxon>Rutelinae</taxon>
        <taxon>Popillia</taxon>
    </lineage>
</organism>
<comment type="cofactor">
    <cofactor evidence="1">
        <name>a divalent metal cation</name>
        <dbReference type="ChEBI" id="CHEBI:60240"/>
    </cofactor>
</comment>